<protein>
    <recommendedName>
        <fullName evidence="5">Right handed beta helix domain-containing protein</fullName>
    </recommendedName>
</protein>
<organism evidence="6">
    <name type="scientific">hydrothermal vent metagenome</name>
    <dbReference type="NCBI Taxonomy" id="652676"/>
    <lineage>
        <taxon>unclassified sequences</taxon>
        <taxon>metagenomes</taxon>
        <taxon>ecological metagenomes</taxon>
    </lineage>
</organism>
<feature type="region of interest" description="Disordered" evidence="4">
    <location>
        <begin position="468"/>
        <end position="487"/>
    </location>
</feature>
<dbReference type="SMART" id="SM00710">
    <property type="entry name" value="PbH1"/>
    <property type="match status" value="8"/>
</dbReference>
<keyword evidence="2" id="KW-0964">Secreted</keyword>
<accession>A0A3B1CPU2</accession>
<evidence type="ECO:0000256" key="4">
    <source>
        <dbReference type="SAM" id="MobiDB-lite"/>
    </source>
</evidence>
<name>A0A3B1CPU2_9ZZZZ</name>
<dbReference type="GO" id="GO:0005576">
    <property type="term" value="C:extracellular region"/>
    <property type="evidence" value="ECO:0007669"/>
    <property type="project" value="UniProtKB-SubCell"/>
</dbReference>
<comment type="subcellular location">
    <subcellularLocation>
        <location evidence="1">Secreted</location>
    </subcellularLocation>
</comment>
<evidence type="ECO:0000259" key="5">
    <source>
        <dbReference type="Pfam" id="PF13229"/>
    </source>
</evidence>
<evidence type="ECO:0000313" key="6">
    <source>
        <dbReference type="EMBL" id="VAX26018.1"/>
    </source>
</evidence>
<dbReference type="SUPFAM" id="SSF51126">
    <property type="entry name" value="Pectin lyase-like"/>
    <property type="match status" value="1"/>
</dbReference>
<feature type="domain" description="Right handed beta helix" evidence="5">
    <location>
        <begin position="126"/>
        <end position="253"/>
    </location>
</feature>
<dbReference type="AlphaFoldDB" id="A0A3B1CPU2"/>
<dbReference type="InterPro" id="IPR011050">
    <property type="entry name" value="Pectin_lyase_fold/virulence"/>
</dbReference>
<proteinExistence type="predicted"/>
<dbReference type="InterPro" id="IPR012334">
    <property type="entry name" value="Pectin_lyas_fold"/>
</dbReference>
<dbReference type="Pfam" id="PF13229">
    <property type="entry name" value="Beta_helix"/>
    <property type="match status" value="1"/>
</dbReference>
<gene>
    <name evidence="6" type="ORF">MNBD_NITROSPIRAE01-1775</name>
</gene>
<dbReference type="EMBL" id="UOGF01000006">
    <property type="protein sequence ID" value="VAX26018.1"/>
    <property type="molecule type" value="Genomic_DNA"/>
</dbReference>
<keyword evidence="3" id="KW-0732">Signal</keyword>
<dbReference type="PANTHER" id="PTHR40088">
    <property type="entry name" value="PECTATE LYASE (EUROFUNG)"/>
    <property type="match status" value="1"/>
</dbReference>
<dbReference type="Gene3D" id="2.160.20.10">
    <property type="entry name" value="Single-stranded right-handed beta-helix, Pectin lyase-like"/>
    <property type="match status" value="1"/>
</dbReference>
<dbReference type="InterPro" id="IPR052052">
    <property type="entry name" value="Polysaccharide_Lyase_9"/>
</dbReference>
<evidence type="ECO:0000256" key="2">
    <source>
        <dbReference type="ARBA" id="ARBA00022525"/>
    </source>
</evidence>
<dbReference type="GO" id="GO:0016837">
    <property type="term" value="F:carbon-oxygen lyase activity, acting on polysaccharides"/>
    <property type="evidence" value="ECO:0007669"/>
    <property type="project" value="TreeGrafter"/>
</dbReference>
<evidence type="ECO:0000256" key="1">
    <source>
        <dbReference type="ARBA" id="ARBA00004613"/>
    </source>
</evidence>
<sequence length="487" mass="52536">MIIRFLYKIGLNGRSTLFKGVSVFVGLFFSAVVNAGDYYVDNAVSVSGDGTISSPFQAIQEGIDVLGPGDRLLIRGDTTGQVYSETLSFSVSGNASQVITMRAYENEKVILTGSSGSRFNIREDYWTIENLIIDQANISADAIRINGNNIIFRNLEIRNGRREGIAIQVASFITIEDSYIHDFMRIESGVRIDAHCIIIETDRSPNITNIKILRNTIERCSGDGIQIFGTTGQDISEYAKNVEIIGNTFIDGTAAQSNLTENALDFKAGDTVLVKDNVMRGYTNNKTVVVQKGCRNITFEGNTISDGDRGIEMRQEGGTDFIQLNNSIKNNLIYNIASYALGFDGVKNISVVNNTLVNIAGSSFRFESTLGTSTPSVDGGIIKNNLVYQSGSPGVKDAFSNLDIAFNGWFQASAGDLSQASDTTGTNPLFVDEATDDYRLQALSLAVNAGVDVGASFFESAPDLGAFEYNPGGDTTPPDPPTGISVE</sequence>
<dbReference type="InterPro" id="IPR039448">
    <property type="entry name" value="Beta_helix"/>
</dbReference>
<evidence type="ECO:0000256" key="3">
    <source>
        <dbReference type="ARBA" id="ARBA00022729"/>
    </source>
</evidence>
<dbReference type="InterPro" id="IPR006626">
    <property type="entry name" value="PbH1"/>
</dbReference>
<dbReference type="PANTHER" id="PTHR40088:SF2">
    <property type="entry name" value="SECRETED SUGAR HYDROLASE"/>
    <property type="match status" value="1"/>
</dbReference>
<reference evidence="6" key="1">
    <citation type="submission" date="2018-06" db="EMBL/GenBank/DDBJ databases">
        <authorList>
            <person name="Zhirakovskaya E."/>
        </authorList>
    </citation>
    <scope>NUCLEOTIDE SEQUENCE</scope>
</reference>